<reference evidence="4" key="1">
    <citation type="submission" date="2017-09" db="EMBL/GenBank/DDBJ databases">
        <title>Depth-based differentiation of microbial function through sediment-hosted aquifers and enrichment of novel symbionts in the deep terrestrial subsurface.</title>
        <authorList>
            <person name="Probst A.J."/>
            <person name="Ladd B."/>
            <person name="Jarett J.K."/>
            <person name="Geller-Mcgrath D.E."/>
            <person name="Sieber C.M.K."/>
            <person name="Emerson J.B."/>
            <person name="Anantharaman K."/>
            <person name="Thomas B.C."/>
            <person name="Malmstrom R."/>
            <person name="Stieglmeier M."/>
            <person name="Klingl A."/>
            <person name="Woyke T."/>
            <person name="Ryan C.M."/>
            <person name="Banfield J.F."/>
        </authorList>
    </citation>
    <scope>NUCLEOTIDE SEQUENCE [LARGE SCALE GENOMIC DNA]</scope>
</reference>
<sequence>MTKVILMTIICFSLVLSNAVFAITPGEIPTSGDLGIKKTLQDETAGGVKGVIQAIVKWVYIIFFIIAVLFIIFAAFTYLTAQGDPEKVKTATNQIIYAAVAIVVALVAVSIDLIIKNFLISGGEGGGGGGGAQYRWYPLQGGNKPGPSGKPNIDVGR</sequence>
<accession>A0A2M7CQN4</accession>
<keyword evidence="2" id="KW-0732">Signal</keyword>
<dbReference type="EMBL" id="PEUH01000009">
    <property type="protein sequence ID" value="PIV31933.1"/>
    <property type="molecule type" value="Genomic_DNA"/>
</dbReference>
<dbReference type="Proteomes" id="UP000230595">
    <property type="component" value="Unassembled WGS sequence"/>
</dbReference>
<dbReference type="AlphaFoldDB" id="A0A2M7CQN4"/>
<evidence type="ECO:0000313" key="4">
    <source>
        <dbReference type="Proteomes" id="UP000230595"/>
    </source>
</evidence>
<protein>
    <submittedName>
        <fullName evidence="3">Uncharacterized protein</fullName>
    </submittedName>
</protein>
<dbReference type="InterPro" id="IPR043993">
    <property type="entry name" value="T4SS_pilin"/>
</dbReference>
<keyword evidence="1" id="KW-0472">Membrane</keyword>
<dbReference type="Pfam" id="PF18895">
    <property type="entry name" value="T4SS_pilin"/>
    <property type="match status" value="1"/>
</dbReference>
<feature type="chain" id="PRO_5014766638" evidence="2">
    <location>
        <begin position="23"/>
        <end position="157"/>
    </location>
</feature>
<keyword evidence="1" id="KW-0812">Transmembrane</keyword>
<evidence type="ECO:0000256" key="1">
    <source>
        <dbReference type="SAM" id="Phobius"/>
    </source>
</evidence>
<feature type="signal peptide" evidence="2">
    <location>
        <begin position="1"/>
        <end position="22"/>
    </location>
</feature>
<evidence type="ECO:0000313" key="3">
    <source>
        <dbReference type="EMBL" id="PIV31933.1"/>
    </source>
</evidence>
<comment type="caution">
    <text evidence="3">The sequence shown here is derived from an EMBL/GenBank/DDBJ whole genome shotgun (WGS) entry which is preliminary data.</text>
</comment>
<evidence type="ECO:0000256" key="2">
    <source>
        <dbReference type="SAM" id="SignalP"/>
    </source>
</evidence>
<keyword evidence="1" id="KW-1133">Transmembrane helix</keyword>
<proteinExistence type="predicted"/>
<name>A0A2M7CQN4_9BACT</name>
<gene>
    <name evidence="3" type="ORF">COS33_00530</name>
</gene>
<organism evidence="3 4">
    <name type="scientific">Candidatus Wolfebacteria bacterium CG02_land_8_20_14_3_00_37_12</name>
    <dbReference type="NCBI Taxonomy" id="1975066"/>
    <lineage>
        <taxon>Bacteria</taxon>
        <taxon>Candidatus Wolfeibacteriota</taxon>
    </lineage>
</organism>
<feature type="transmembrane region" description="Helical" evidence="1">
    <location>
        <begin position="95"/>
        <end position="115"/>
    </location>
</feature>
<feature type="transmembrane region" description="Helical" evidence="1">
    <location>
        <begin position="58"/>
        <end position="79"/>
    </location>
</feature>